<dbReference type="PANTHER" id="PTHR30616:SF2">
    <property type="entry name" value="PURINE NUCLEOSIDE PHOSPHORYLASE LACC1"/>
    <property type="match status" value="1"/>
</dbReference>
<evidence type="ECO:0000256" key="5">
    <source>
        <dbReference type="ARBA" id="ARBA00022801"/>
    </source>
</evidence>
<dbReference type="RefSeq" id="WP_322856967.1">
    <property type="nucleotide sequence ID" value="NZ_JAYDCJ010000005.1"/>
</dbReference>
<evidence type="ECO:0000256" key="4">
    <source>
        <dbReference type="ARBA" id="ARBA00022723"/>
    </source>
</evidence>
<proteinExistence type="inferred from homology"/>
<evidence type="ECO:0000256" key="9">
    <source>
        <dbReference type="ARBA" id="ARBA00049893"/>
    </source>
</evidence>
<evidence type="ECO:0000313" key="12">
    <source>
        <dbReference type="Proteomes" id="UP001305746"/>
    </source>
</evidence>
<keyword evidence="4" id="KW-0479">Metal-binding</keyword>
<dbReference type="CDD" id="cd16833">
    <property type="entry name" value="YfiH"/>
    <property type="match status" value="1"/>
</dbReference>
<evidence type="ECO:0000256" key="1">
    <source>
        <dbReference type="ARBA" id="ARBA00000553"/>
    </source>
</evidence>
<comment type="catalytic activity">
    <reaction evidence="1">
        <text>inosine + phosphate = alpha-D-ribose 1-phosphate + hypoxanthine</text>
        <dbReference type="Rhea" id="RHEA:27646"/>
        <dbReference type="ChEBI" id="CHEBI:17368"/>
        <dbReference type="ChEBI" id="CHEBI:17596"/>
        <dbReference type="ChEBI" id="CHEBI:43474"/>
        <dbReference type="ChEBI" id="CHEBI:57720"/>
        <dbReference type="EC" id="2.4.2.1"/>
    </reaction>
    <physiologicalReaction direction="left-to-right" evidence="1">
        <dbReference type="Rhea" id="RHEA:27647"/>
    </physiologicalReaction>
</comment>
<evidence type="ECO:0000256" key="2">
    <source>
        <dbReference type="ARBA" id="ARBA00007353"/>
    </source>
</evidence>
<dbReference type="EMBL" id="JAYDCJ010000005">
    <property type="protein sequence ID" value="MEA1082464.1"/>
    <property type="molecule type" value="Genomic_DNA"/>
</dbReference>
<dbReference type="InterPro" id="IPR038371">
    <property type="entry name" value="Cu_polyphenol_OxRdtase_sf"/>
</dbReference>
<dbReference type="Proteomes" id="UP001305746">
    <property type="component" value="Unassembled WGS sequence"/>
</dbReference>
<comment type="catalytic activity">
    <reaction evidence="7">
        <text>adenosine + H2O + H(+) = inosine + NH4(+)</text>
        <dbReference type="Rhea" id="RHEA:24408"/>
        <dbReference type="ChEBI" id="CHEBI:15377"/>
        <dbReference type="ChEBI" id="CHEBI:15378"/>
        <dbReference type="ChEBI" id="CHEBI:16335"/>
        <dbReference type="ChEBI" id="CHEBI:17596"/>
        <dbReference type="ChEBI" id="CHEBI:28938"/>
        <dbReference type="EC" id="3.5.4.4"/>
    </reaction>
    <physiologicalReaction direction="left-to-right" evidence="7">
        <dbReference type="Rhea" id="RHEA:24409"/>
    </physiologicalReaction>
</comment>
<evidence type="ECO:0000256" key="8">
    <source>
        <dbReference type="ARBA" id="ARBA00048968"/>
    </source>
</evidence>
<comment type="catalytic activity">
    <reaction evidence="9">
        <text>S-methyl-5'-thioadenosine + phosphate = 5-(methylsulfanyl)-alpha-D-ribose 1-phosphate + adenine</text>
        <dbReference type="Rhea" id="RHEA:11852"/>
        <dbReference type="ChEBI" id="CHEBI:16708"/>
        <dbReference type="ChEBI" id="CHEBI:17509"/>
        <dbReference type="ChEBI" id="CHEBI:43474"/>
        <dbReference type="ChEBI" id="CHEBI:58533"/>
        <dbReference type="EC" id="2.4.2.28"/>
    </reaction>
    <physiologicalReaction direction="left-to-right" evidence="9">
        <dbReference type="Rhea" id="RHEA:11853"/>
    </physiologicalReaction>
</comment>
<dbReference type="NCBIfam" id="TIGR00726">
    <property type="entry name" value="peptidoglycan editing factor PgeF"/>
    <property type="match status" value="1"/>
</dbReference>
<comment type="catalytic activity">
    <reaction evidence="8">
        <text>adenosine + phosphate = alpha-D-ribose 1-phosphate + adenine</text>
        <dbReference type="Rhea" id="RHEA:27642"/>
        <dbReference type="ChEBI" id="CHEBI:16335"/>
        <dbReference type="ChEBI" id="CHEBI:16708"/>
        <dbReference type="ChEBI" id="CHEBI:43474"/>
        <dbReference type="ChEBI" id="CHEBI:57720"/>
        <dbReference type="EC" id="2.4.2.1"/>
    </reaction>
    <physiologicalReaction direction="left-to-right" evidence="8">
        <dbReference type="Rhea" id="RHEA:27643"/>
    </physiologicalReaction>
</comment>
<sequence>MPQSLTAVSSEPRLIRPEWPAPANVRAISTTRAGGVSGAPWDSLNLGSHVGDDADHVRENRRRLARALQLEDDAIAWLSQVHGTGLVRLPAPGVPEADAALADQPGQVCAIMTADCLPVLFCNRSGTRVAAAHGGWRGLCDGVLEAVVAGFEEPAGELLAWLGPAIGPGHFEVGPEVRAAFVAQDARADAAFSAQGARPGHCMANIYELARLRLAAAGVTQIYGGSLCTVSDPERFYSYRRDGQTGRMACLIWLAD</sequence>
<dbReference type="Pfam" id="PF02578">
    <property type="entry name" value="Cu-oxidase_4"/>
    <property type="match status" value="1"/>
</dbReference>
<dbReference type="SUPFAM" id="SSF64438">
    <property type="entry name" value="CNF1/YfiH-like putative cysteine hydrolases"/>
    <property type="match status" value="1"/>
</dbReference>
<evidence type="ECO:0000313" key="11">
    <source>
        <dbReference type="EMBL" id="MEA1082464.1"/>
    </source>
</evidence>
<keyword evidence="3" id="KW-0808">Transferase</keyword>
<reference evidence="11 12" key="1">
    <citation type="submission" date="2023-12" db="EMBL/GenBank/DDBJ databases">
        <title>Marinobacter qingdaonensis sp. nov., isolated from the intertidal sediment of Qingdao, PR China.</title>
        <authorList>
            <person name="Li Y."/>
        </authorList>
    </citation>
    <scope>NUCLEOTIDE SEQUENCE [LARGE SCALE GENOMIC DNA]</scope>
    <source>
        <strain evidence="11 12">ASW11-75</strain>
    </source>
</reference>
<protein>
    <recommendedName>
        <fullName evidence="10">Purine nucleoside phosphorylase</fullName>
    </recommendedName>
</protein>
<evidence type="ECO:0000256" key="7">
    <source>
        <dbReference type="ARBA" id="ARBA00047989"/>
    </source>
</evidence>
<dbReference type="InterPro" id="IPR003730">
    <property type="entry name" value="Cu_polyphenol_OxRdtase"/>
</dbReference>
<dbReference type="Gene3D" id="3.60.140.10">
    <property type="entry name" value="CNF1/YfiH-like putative cysteine hydrolases"/>
    <property type="match status" value="1"/>
</dbReference>
<dbReference type="PANTHER" id="PTHR30616">
    <property type="entry name" value="UNCHARACTERIZED PROTEIN YFIH"/>
    <property type="match status" value="1"/>
</dbReference>
<name>A0ABU5P372_9GAMM</name>
<evidence type="ECO:0000256" key="10">
    <source>
        <dbReference type="RuleBase" id="RU361274"/>
    </source>
</evidence>
<comment type="caution">
    <text evidence="11">The sequence shown here is derived from an EMBL/GenBank/DDBJ whole genome shotgun (WGS) entry which is preliminary data.</text>
</comment>
<organism evidence="11 12">
    <name type="scientific">Marinobacter qingdaonensis</name>
    <dbReference type="NCBI Taxonomy" id="3108486"/>
    <lineage>
        <taxon>Bacteria</taxon>
        <taxon>Pseudomonadati</taxon>
        <taxon>Pseudomonadota</taxon>
        <taxon>Gammaproteobacteria</taxon>
        <taxon>Pseudomonadales</taxon>
        <taxon>Marinobacteraceae</taxon>
        <taxon>Marinobacter</taxon>
    </lineage>
</organism>
<keyword evidence="5" id="KW-0378">Hydrolase</keyword>
<accession>A0ABU5P372</accession>
<comment type="similarity">
    <text evidence="2 10">Belongs to the purine nucleoside phosphorylase YfiH/LACC1 family.</text>
</comment>
<keyword evidence="12" id="KW-1185">Reference proteome</keyword>
<dbReference type="InterPro" id="IPR011324">
    <property type="entry name" value="Cytotoxic_necrot_fac-like_cat"/>
</dbReference>
<gene>
    <name evidence="11" type="primary">pgeF</name>
    <name evidence="11" type="ORF">U5822_17500</name>
</gene>
<keyword evidence="6" id="KW-0862">Zinc</keyword>
<evidence type="ECO:0000256" key="3">
    <source>
        <dbReference type="ARBA" id="ARBA00022679"/>
    </source>
</evidence>
<evidence type="ECO:0000256" key="6">
    <source>
        <dbReference type="ARBA" id="ARBA00022833"/>
    </source>
</evidence>